<reference evidence="14" key="1">
    <citation type="submission" date="2020-05" db="EMBL/GenBank/DDBJ databases">
        <title>Phylogenomic resolution of chytrid fungi.</title>
        <authorList>
            <person name="Stajich J.E."/>
            <person name="Amses K."/>
            <person name="Simmons R."/>
            <person name="Seto K."/>
            <person name="Myers J."/>
            <person name="Bonds A."/>
            <person name="Quandt C.A."/>
            <person name="Barry K."/>
            <person name="Liu P."/>
            <person name="Grigoriev I."/>
            <person name="Longcore J.E."/>
            <person name="James T.Y."/>
        </authorList>
    </citation>
    <scope>NUCLEOTIDE SEQUENCE</scope>
    <source>
        <strain evidence="14">JEL0318</strain>
    </source>
</reference>
<dbReference type="PANTHER" id="PTHR10906">
    <property type="entry name" value="SECY/SEC61-ALPHA FAMILY MEMBER"/>
    <property type="match status" value="1"/>
</dbReference>
<dbReference type="SUPFAM" id="SSF103491">
    <property type="entry name" value="Preprotein translocase SecY subunit"/>
    <property type="match status" value="1"/>
</dbReference>
<feature type="domain" description="Translocon Sec61/SecY plug" evidence="13">
    <location>
        <begin position="25"/>
        <end position="59"/>
    </location>
</feature>
<evidence type="ECO:0000256" key="8">
    <source>
        <dbReference type="ARBA" id="ARBA00023010"/>
    </source>
</evidence>
<keyword evidence="9 12" id="KW-0472">Membrane</keyword>
<evidence type="ECO:0000256" key="7">
    <source>
        <dbReference type="ARBA" id="ARBA00022989"/>
    </source>
</evidence>
<feature type="transmembrane region" description="Helical" evidence="12">
    <location>
        <begin position="231"/>
        <end position="249"/>
    </location>
</feature>
<dbReference type="FunFam" id="1.10.3370.10:FF:000002">
    <property type="entry name" value="Transport Sec61 subunit alpha isoform 2"/>
    <property type="match status" value="1"/>
</dbReference>
<name>A0AAD5SA41_9FUNG</name>
<feature type="transmembrane region" description="Helical" evidence="12">
    <location>
        <begin position="424"/>
        <end position="442"/>
    </location>
</feature>
<dbReference type="EMBL" id="JADGJD010000527">
    <property type="protein sequence ID" value="KAJ3050326.1"/>
    <property type="molecule type" value="Genomic_DNA"/>
</dbReference>
<feature type="transmembrane region" description="Helical" evidence="12">
    <location>
        <begin position="158"/>
        <end position="179"/>
    </location>
</feature>
<feature type="transmembrane region" description="Helical" evidence="12">
    <location>
        <begin position="129"/>
        <end position="151"/>
    </location>
</feature>
<dbReference type="PROSITE" id="PS00755">
    <property type="entry name" value="SECY_1"/>
    <property type="match status" value="1"/>
</dbReference>
<proteinExistence type="inferred from homology"/>
<keyword evidence="15" id="KW-1185">Reference proteome</keyword>
<accession>A0AAD5SA41</accession>
<evidence type="ECO:0000256" key="5">
    <source>
        <dbReference type="ARBA" id="ARBA00022824"/>
    </source>
</evidence>
<evidence type="ECO:0000256" key="1">
    <source>
        <dbReference type="ARBA" id="ARBA00004477"/>
    </source>
</evidence>
<organism evidence="14 15">
    <name type="scientific">Rhizophlyctis rosea</name>
    <dbReference type="NCBI Taxonomy" id="64517"/>
    <lineage>
        <taxon>Eukaryota</taxon>
        <taxon>Fungi</taxon>
        <taxon>Fungi incertae sedis</taxon>
        <taxon>Chytridiomycota</taxon>
        <taxon>Chytridiomycota incertae sedis</taxon>
        <taxon>Chytridiomycetes</taxon>
        <taxon>Rhizophlyctidales</taxon>
        <taxon>Rhizophlyctidaceae</taxon>
        <taxon>Rhizophlyctis</taxon>
    </lineage>
</organism>
<keyword evidence="5" id="KW-0256">Endoplasmic reticulum</keyword>
<keyword evidence="8 10" id="KW-0811">Translocation</keyword>
<evidence type="ECO:0000256" key="12">
    <source>
        <dbReference type="SAM" id="Phobius"/>
    </source>
</evidence>
<dbReference type="Gene3D" id="1.10.3370.10">
    <property type="entry name" value="SecY subunit domain"/>
    <property type="match status" value="1"/>
</dbReference>
<evidence type="ECO:0000256" key="2">
    <source>
        <dbReference type="ARBA" id="ARBA00005751"/>
    </source>
</evidence>
<dbReference type="InterPro" id="IPR019561">
    <property type="entry name" value="Translocon_Sec61/SecY_plug_dom"/>
</dbReference>
<feature type="transmembrane region" description="Helical" evidence="12">
    <location>
        <begin position="104"/>
        <end position="123"/>
    </location>
</feature>
<keyword evidence="3 10" id="KW-0813">Transport</keyword>
<feature type="transmembrane region" description="Helical" evidence="12">
    <location>
        <begin position="345"/>
        <end position="364"/>
    </location>
</feature>
<evidence type="ECO:0000256" key="3">
    <source>
        <dbReference type="ARBA" id="ARBA00022448"/>
    </source>
</evidence>
<dbReference type="NCBIfam" id="TIGR00967">
    <property type="entry name" value="3a0501s007"/>
    <property type="match status" value="1"/>
</dbReference>
<feature type="transmembrane region" description="Helical" evidence="12">
    <location>
        <begin position="269"/>
        <end position="295"/>
    </location>
</feature>
<evidence type="ECO:0000256" key="10">
    <source>
        <dbReference type="RuleBase" id="RU003484"/>
    </source>
</evidence>
<evidence type="ECO:0000256" key="11">
    <source>
        <dbReference type="RuleBase" id="RU004349"/>
    </source>
</evidence>
<dbReference type="Pfam" id="PF00344">
    <property type="entry name" value="SecY"/>
    <property type="match status" value="1"/>
</dbReference>
<sequence length="457" mass="50532">MPEVASPDRKVQFREKLGWTAVTLFIFLVCSQIPLYGIMSSESSDPMYWLRAIMASNRGTLMEMGITPIVTSGMIMQLLAGANLIEVDYSLKEDRALFSGAQKLFAMIIAVGSATVSVWSGVYGDPKSIGAGIALLLIIQLCVAAVITMLLDELLQKGYGLGSGISLFIATNICENIVWKAFSPTTYNTGRGTEFEGAVIAFFHLLFTRNDKFRALKEALYRNNLPNVTNLVATVAVFAIVIYLQGFRVEIPVKSNRFRGQQGSYPIKLFYTSNMPIMLQSALVSNIFFISQLLYKRWPESLLVRLLGVWQSPEGIPQEFATSGFAYYISPPRDMSKALTDPLHFVIYVAFMLTACALFSKTWIEVSGSSPRDVAKQLKDQQLVMRGYRDQSMYKELKRIIPTAAAFGGLCIGALSVAADLLGAIGSGTGILLAVTIIYQYFEIFLKEQHEQGGEMF</sequence>
<dbReference type="InterPro" id="IPR030659">
    <property type="entry name" value="SecY_CS"/>
</dbReference>
<dbReference type="InterPro" id="IPR023201">
    <property type="entry name" value="SecY_dom_sf"/>
</dbReference>
<dbReference type="PROSITE" id="PS00756">
    <property type="entry name" value="SECY_2"/>
    <property type="match status" value="1"/>
</dbReference>
<dbReference type="AlphaFoldDB" id="A0AAD5SA41"/>
<evidence type="ECO:0000256" key="4">
    <source>
        <dbReference type="ARBA" id="ARBA00022692"/>
    </source>
</evidence>
<dbReference type="Proteomes" id="UP001212841">
    <property type="component" value="Unassembled WGS sequence"/>
</dbReference>
<gene>
    <name evidence="14" type="primary">SEC61</name>
    <name evidence="14" type="ORF">HK097_008708</name>
</gene>
<evidence type="ECO:0000256" key="9">
    <source>
        <dbReference type="ARBA" id="ARBA00023136"/>
    </source>
</evidence>
<keyword evidence="7 12" id="KW-1133">Transmembrane helix</keyword>
<keyword evidence="4 10" id="KW-0812">Transmembrane</keyword>
<dbReference type="NCBIfam" id="NF006341">
    <property type="entry name" value="PRK08568.1-5"/>
    <property type="match status" value="1"/>
</dbReference>
<dbReference type="Pfam" id="PF10559">
    <property type="entry name" value="Plug_translocon"/>
    <property type="match status" value="1"/>
</dbReference>
<dbReference type="GO" id="GO:0005789">
    <property type="term" value="C:endoplasmic reticulum membrane"/>
    <property type="evidence" value="ECO:0007669"/>
    <property type="project" value="UniProtKB-SubCell"/>
</dbReference>
<dbReference type="PIRSF" id="PIRSF004557">
    <property type="entry name" value="SecY"/>
    <property type="match status" value="1"/>
</dbReference>
<feature type="transmembrane region" description="Helical" evidence="12">
    <location>
        <begin position="64"/>
        <end position="84"/>
    </location>
</feature>
<dbReference type="InterPro" id="IPR002208">
    <property type="entry name" value="SecY/SEC61-alpha"/>
</dbReference>
<dbReference type="GO" id="GO:0015031">
    <property type="term" value="P:protein transport"/>
    <property type="evidence" value="ECO:0007669"/>
    <property type="project" value="UniProtKB-KW"/>
</dbReference>
<comment type="subcellular location">
    <subcellularLocation>
        <location evidence="1">Endoplasmic reticulum membrane</location>
        <topology evidence="1">Multi-pass membrane protein</topology>
    </subcellularLocation>
    <subcellularLocation>
        <location evidence="10">Membrane</location>
        <topology evidence="10">Multi-pass membrane protein</topology>
    </subcellularLocation>
</comment>
<protein>
    <submittedName>
        <fullName evidence="14">Translocon subunit</fullName>
    </submittedName>
</protein>
<evidence type="ECO:0000313" key="15">
    <source>
        <dbReference type="Proteomes" id="UP001212841"/>
    </source>
</evidence>
<evidence type="ECO:0000313" key="14">
    <source>
        <dbReference type="EMBL" id="KAJ3050326.1"/>
    </source>
</evidence>
<comment type="caution">
    <text evidence="14">The sequence shown here is derived from an EMBL/GenBank/DDBJ whole genome shotgun (WGS) entry which is preliminary data.</text>
</comment>
<keyword evidence="6 10" id="KW-0653">Protein transport</keyword>
<feature type="transmembrane region" description="Helical" evidence="12">
    <location>
        <begin position="400"/>
        <end position="418"/>
    </location>
</feature>
<evidence type="ECO:0000256" key="6">
    <source>
        <dbReference type="ARBA" id="ARBA00022927"/>
    </source>
</evidence>
<evidence type="ECO:0000259" key="13">
    <source>
        <dbReference type="Pfam" id="PF10559"/>
    </source>
</evidence>
<comment type="similarity">
    <text evidence="2 11">Belongs to the SecY/SEC61-alpha family.</text>
</comment>
<feature type="transmembrane region" description="Helical" evidence="12">
    <location>
        <begin position="17"/>
        <end position="39"/>
    </location>
</feature>